<protein>
    <submittedName>
        <fullName evidence="2">HNH endonuclease</fullName>
    </submittedName>
</protein>
<dbReference type="GO" id="GO:0004519">
    <property type="term" value="F:endonuclease activity"/>
    <property type="evidence" value="ECO:0007669"/>
    <property type="project" value="UniProtKB-KW"/>
</dbReference>
<keyword evidence="2" id="KW-0540">Nuclease</keyword>
<evidence type="ECO:0000313" key="2">
    <source>
        <dbReference type="EMBL" id="PXB41132.1"/>
    </source>
</evidence>
<feature type="domain" description="HNH nuclease" evidence="1">
    <location>
        <begin position="115"/>
        <end position="157"/>
    </location>
</feature>
<dbReference type="Gene3D" id="3.30.730.10">
    <property type="entry name" value="AP2/ERF domain"/>
    <property type="match status" value="1"/>
</dbReference>
<dbReference type="EMBL" id="QHMI01000006">
    <property type="protein sequence ID" value="PXB41132.1"/>
    <property type="molecule type" value="Genomic_DNA"/>
</dbReference>
<comment type="caution">
    <text evidence="2">The sequence shown here is derived from an EMBL/GenBank/DDBJ whole genome shotgun (WGS) entry which is preliminary data.</text>
</comment>
<evidence type="ECO:0000313" key="3">
    <source>
        <dbReference type="Proteomes" id="UP000246375"/>
    </source>
</evidence>
<sequence>MNHTDFLRYQAESVKRASMPPVAKHSQTKTNQREVSVDLKMRGELMKKQRLNISYLNECFTYSPETGVLTWKARPLDHFHDEATCAAWNKKYAFKQAGYEHRGYLSLSLNGRNMFLHRIVMALIKGQWPVAMVDHINGNKSDNRESNLRIVDNAENGKNKSLLLTNKSGYHGVRLCKNSLRWHAYIYVKRKQIFLGSFKSKDEAVVARKQAEKELGFHSNHGRTNIYGGAA</sequence>
<dbReference type="AlphaFoldDB" id="A0A9X7Q637"/>
<gene>
    <name evidence="2" type="ORF">DL189_09180</name>
</gene>
<dbReference type="InterPro" id="IPR036955">
    <property type="entry name" value="AP2/ERF_dom_sf"/>
</dbReference>
<keyword evidence="2" id="KW-0255">Endonuclease</keyword>
<dbReference type="GO" id="GO:0003677">
    <property type="term" value="F:DNA binding"/>
    <property type="evidence" value="ECO:0007669"/>
    <property type="project" value="InterPro"/>
</dbReference>
<dbReference type="Gene3D" id="3.90.75.20">
    <property type="match status" value="1"/>
</dbReference>
<dbReference type="Pfam" id="PF13392">
    <property type="entry name" value="HNH_3"/>
    <property type="match status" value="1"/>
</dbReference>
<proteinExistence type="predicted"/>
<dbReference type="SUPFAM" id="SSF54171">
    <property type="entry name" value="DNA-binding domain"/>
    <property type="match status" value="1"/>
</dbReference>
<name>A0A9X7Q637_9ENTR</name>
<organism evidence="2 3">
    <name type="scientific">Enterobacter hormaechei</name>
    <dbReference type="NCBI Taxonomy" id="158836"/>
    <lineage>
        <taxon>Bacteria</taxon>
        <taxon>Pseudomonadati</taxon>
        <taxon>Pseudomonadota</taxon>
        <taxon>Gammaproteobacteria</taxon>
        <taxon>Enterobacterales</taxon>
        <taxon>Enterobacteriaceae</taxon>
        <taxon>Enterobacter</taxon>
        <taxon>Enterobacter cloacae complex</taxon>
    </lineage>
</organism>
<evidence type="ECO:0000259" key="1">
    <source>
        <dbReference type="Pfam" id="PF13392"/>
    </source>
</evidence>
<accession>A0A9X7Q637</accession>
<dbReference type="SUPFAM" id="SSF54060">
    <property type="entry name" value="His-Me finger endonucleases"/>
    <property type="match status" value="1"/>
</dbReference>
<reference evidence="2 3" key="1">
    <citation type="submission" date="2018-05" db="EMBL/GenBank/DDBJ databases">
        <title>Evaluation of testing and processing parameters for the GenePOC Carba assay.</title>
        <authorList>
            <person name="Walsh T.R."/>
        </authorList>
    </citation>
    <scope>NUCLEOTIDE SEQUENCE [LARGE SCALE GENOMIC DNA]</scope>
    <source>
        <strain evidence="2 3">PECIMP</strain>
    </source>
</reference>
<dbReference type="GO" id="GO:0003700">
    <property type="term" value="F:DNA-binding transcription factor activity"/>
    <property type="evidence" value="ECO:0007669"/>
    <property type="project" value="InterPro"/>
</dbReference>
<dbReference type="Proteomes" id="UP000246375">
    <property type="component" value="Unassembled WGS sequence"/>
</dbReference>
<keyword evidence="2" id="KW-0378">Hydrolase</keyword>
<dbReference type="InterPro" id="IPR016177">
    <property type="entry name" value="DNA-bd_dom_sf"/>
</dbReference>
<dbReference type="InterPro" id="IPR003615">
    <property type="entry name" value="HNH_nuc"/>
</dbReference>
<dbReference type="InterPro" id="IPR044925">
    <property type="entry name" value="His-Me_finger_sf"/>
</dbReference>